<name>A0AAV2MHH6_KNICA</name>
<evidence type="ECO:0000313" key="2">
    <source>
        <dbReference type="Proteomes" id="UP001497482"/>
    </source>
</evidence>
<keyword evidence="2" id="KW-1185">Reference proteome</keyword>
<reference evidence="1 2" key="1">
    <citation type="submission" date="2024-04" db="EMBL/GenBank/DDBJ databases">
        <authorList>
            <person name="Waldvogel A.-M."/>
            <person name="Schoenle A."/>
        </authorList>
    </citation>
    <scope>NUCLEOTIDE SEQUENCE [LARGE SCALE GENOMIC DNA]</scope>
</reference>
<dbReference type="AlphaFoldDB" id="A0AAV2MHH6"/>
<dbReference type="EMBL" id="OZ035830">
    <property type="protein sequence ID" value="CAL1612840.1"/>
    <property type="molecule type" value="Genomic_DNA"/>
</dbReference>
<accession>A0AAV2MHH6</accession>
<sequence>MTPDDLVEEENCVCVPNDVSVAVLPSSVTLDVLLVEQNSFALERSVGDPVHPVVGSLKRCPFWWKRGCFSPPCKRHWDGTVETQSPRANCILERPSGPVAGTSFELLRVHPCTMPRLLINGPSSAGS</sequence>
<proteinExistence type="predicted"/>
<organism evidence="1 2">
    <name type="scientific">Knipowitschia caucasica</name>
    <name type="common">Caucasian dwarf goby</name>
    <name type="synonym">Pomatoschistus caucasicus</name>
    <dbReference type="NCBI Taxonomy" id="637954"/>
    <lineage>
        <taxon>Eukaryota</taxon>
        <taxon>Metazoa</taxon>
        <taxon>Chordata</taxon>
        <taxon>Craniata</taxon>
        <taxon>Vertebrata</taxon>
        <taxon>Euteleostomi</taxon>
        <taxon>Actinopterygii</taxon>
        <taxon>Neopterygii</taxon>
        <taxon>Teleostei</taxon>
        <taxon>Neoteleostei</taxon>
        <taxon>Acanthomorphata</taxon>
        <taxon>Gobiaria</taxon>
        <taxon>Gobiiformes</taxon>
        <taxon>Gobioidei</taxon>
        <taxon>Gobiidae</taxon>
        <taxon>Gobiinae</taxon>
        <taxon>Knipowitschia</taxon>
    </lineage>
</organism>
<gene>
    <name evidence="1" type="ORF">KC01_LOCUS39131</name>
</gene>
<evidence type="ECO:0000313" key="1">
    <source>
        <dbReference type="EMBL" id="CAL1612840.1"/>
    </source>
</evidence>
<dbReference type="Proteomes" id="UP001497482">
    <property type="component" value="Chromosome 8"/>
</dbReference>
<protein>
    <submittedName>
        <fullName evidence="1">Uncharacterized protein</fullName>
    </submittedName>
</protein>